<name>A0ABZ1VUC1_9ACTN</name>
<protein>
    <recommendedName>
        <fullName evidence="4">SpdD protein</fullName>
    </recommendedName>
</protein>
<evidence type="ECO:0000313" key="2">
    <source>
        <dbReference type="EMBL" id="WUS25602.1"/>
    </source>
</evidence>
<evidence type="ECO:0000313" key="3">
    <source>
        <dbReference type="Proteomes" id="UP001432292"/>
    </source>
</evidence>
<keyword evidence="1" id="KW-0812">Transmembrane</keyword>
<feature type="transmembrane region" description="Helical" evidence="1">
    <location>
        <begin position="53"/>
        <end position="86"/>
    </location>
</feature>
<keyword evidence="1" id="KW-1133">Transmembrane helix</keyword>
<evidence type="ECO:0000256" key="1">
    <source>
        <dbReference type="SAM" id="Phobius"/>
    </source>
</evidence>
<accession>A0ABZ1VUC1</accession>
<reference evidence="2" key="1">
    <citation type="submission" date="2022-10" db="EMBL/GenBank/DDBJ databases">
        <title>The complete genomes of actinobacterial strains from the NBC collection.</title>
        <authorList>
            <person name="Joergensen T.S."/>
            <person name="Alvarez Arevalo M."/>
            <person name="Sterndorff E.B."/>
            <person name="Faurdal D."/>
            <person name="Vuksanovic O."/>
            <person name="Mourched A.-S."/>
            <person name="Charusanti P."/>
            <person name="Shaw S."/>
            <person name="Blin K."/>
            <person name="Weber T."/>
        </authorList>
    </citation>
    <scope>NUCLEOTIDE SEQUENCE</scope>
    <source>
        <strain evidence="2">NBC_01256</strain>
    </source>
</reference>
<sequence length="96" mass="9549">MLFRPQLPSAPTPSAQIAGSSLAIHAPSPVCSCHHAAGPARAPRRPLPSVGAGAVAIVLVGGVILTVLLTAVAVSGVSVAVAAVVLRSLLNSQRHH</sequence>
<dbReference type="Proteomes" id="UP001432292">
    <property type="component" value="Chromosome"/>
</dbReference>
<keyword evidence="1" id="KW-0472">Membrane</keyword>
<organism evidence="2 3">
    <name type="scientific">Streptomyces caniferus</name>
    <dbReference type="NCBI Taxonomy" id="285557"/>
    <lineage>
        <taxon>Bacteria</taxon>
        <taxon>Bacillati</taxon>
        <taxon>Actinomycetota</taxon>
        <taxon>Actinomycetes</taxon>
        <taxon>Kitasatosporales</taxon>
        <taxon>Streptomycetaceae</taxon>
        <taxon>Streptomyces</taxon>
    </lineage>
</organism>
<keyword evidence="3" id="KW-1185">Reference proteome</keyword>
<proteinExistence type="predicted"/>
<gene>
    <name evidence="2" type="ORF">OG727_26860</name>
</gene>
<evidence type="ECO:0008006" key="4">
    <source>
        <dbReference type="Google" id="ProtNLM"/>
    </source>
</evidence>
<dbReference type="EMBL" id="CP108473">
    <property type="protein sequence ID" value="WUS25602.1"/>
    <property type="molecule type" value="Genomic_DNA"/>
</dbReference>